<accession>A0A398DLN7</accession>
<evidence type="ECO:0000313" key="2">
    <source>
        <dbReference type="EMBL" id="RIE15830.1"/>
    </source>
</evidence>
<proteinExistence type="predicted"/>
<name>A0A398DLN7_9BACT</name>
<sequence length="62" mass="7137">MKGDRSRNEDGRLRQKRGDAHIGTIEEQYGVDFGKRSDMHLDTLLEQNGVDSLDELLRKHQA</sequence>
<comment type="caution">
    <text evidence="2">The sequence shown here is derived from an EMBL/GenBank/DDBJ whole genome shotgun (WGS) entry which is preliminary data.</text>
</comment>
<evidence type="ECO:0000256" key="1">
    <source>
        <dbReference type="SAM" id="MobiDB-lite"/>
    </source>
</evidence>
<feature type="compositionally biased region" description="Basic and acidic residues" evidence="1">
    <location>
        <begin position="1"/>
        <end position="20"/>
    </location>
</feature>
<feature type="region of interest" description="Disordered" evidence="1">
    <location>
        <begin position="1"/>
        <end position="21"/>
    </location>
</feature>
<dbReference type="Proteomes" id="UP000266113">
    <property type="component" value="Unassembled WGS sequence"/>
</dbReference>
<gene>
    <name evidence="2" type="ORF">SMC1_09415</name>
</gene>
<dbReference type="OrthoDB" id="7572487at2"/>
<reference evidence="2 3" key="1">
    <citation type="submission" date="2018-09" db="EMBL/GenBank/DDBJ databases">
        <title>Discovery and Ecogenomic Context for Candidatus Cryosericales, a Global Caldiserica Order Active in Thawing Permafrost.</title>
        <authorList>
            <person name="Martinez M.A."/>
            <person name="Woodcroft B.J."/>
            <person name="Ignacio Espinoza J.C."/>
            <person name="Zayed A."/>
            <person name="Singleton C.M."/>
            <person name="Boyd J."/>
            <person name="Li Y.-F."/>
            <person name="Purvine S."/>
            <person name="Maughan H."/>
            <person name="Hodgkins S.B."/>
            <person name="Anderson D."/>
            <person name="Sederholm M."/>
            <person name="Temperton B."/>
            <person name="Saleska S.R."/>
            <person name="Tyson G.W."/>
            <person name="Rich V.I."/>
        </authorList>
    </citation>
    <scope>NUCLEOTIDE SEQUENCE [LARGE SCALE GENOMIC DNA]</scope>
    <source>
        <strain evidence="2 3">SMC1</strain>
    </source>
</reference>
<organism evidence="2 3">
    <name type="scientific">Candidatus Cryosericum septentrionale</name>
    <dbReference type="NCBI Taxonomy" id="2290913"/>
    <lineage>
        <taxon>Bacteria</taxon>
        <taxon>Pseudomonadati</taxon>
        <taxon>Caldisericota/Cryosericota group</taxon>
        <taxon>Candidatus Cryosericota</taxon>
        <taxon>Candidatus Cryosericia</taxon>
        <taxon>Candidatus Cryosericales</taxon>
        <taxon>Candidatus Cryosericaceae</taxon>
        <taxon>Candidatus Cryosericum</taxon>
    </lineage>
</organism>
<dbReference type="EMBL" id="QXIY01000044">
    <property type="protein sequence ID" value="RIE15830.1"/>
    <property type="molecule type" value="Genomic_DNA"/>
</dbReference>
<dbReference type="AlphaFoldDB" id="A0A398DLN7"/>
<evidence type="ECO:0000313" key="3">
    <source>
        <dbReference type="Proteomes" id="UP000266113"/>
    </source>
</evidence>
<keyword evidence="3" id="KW-1185">Reference proteome</keyword>
<protein>
    <submittedName>
        <fullName evidence="2">Uncharacterized protein</fullName>
    </submittedName>
</protein>